<keyword evidence="2" id="KW-0808">Transferase</keyword>
<dbReference type="EMBL" id="QKSB01000002">
    <property type="protein sequence ID" value="PZE17944.1"/>
    <property type="molecule type" value="Genomic_DNA"/>
</dbReference>
<accession>A0A2W1N296</accession>
<evidence type="ECO:0000313" key="3">
    <source>
        <dbReference type="Proteomes" id="UP000249248"/>
    </source>
</evidence>
<feature type="domain" description="Putative acyltransferase ACT14924-like acyltransferase" evidence="1">
    <location>
        <begin position="31"/>
        <end position="290"/>
    </location>
</feature>
<evidence type="ECO:0000259" key="1">
    <source>
        <dbReference type="Pfam" id="PF19576"/>
    </source>
</evidence>
<sequence>MSLIFYKPILNYEYFLTLIHMSDKFIDLDKIINDRNPRLKKWLPNFLLNYLKKILHQKEINEIINATENLDGFEFCTYVLQQFNIKIDVHGLENIPRSGGQIFAANHPLGGMDALAIVQEMQPIRTDFKFVVNDVLLNLKPLQNLFIGVNKLGSNSKESITAFNQEFEKEQGIFVFPAGLVSRKKKNKVKDLVWKKTFISRSRKFKKDVIPVFLDGELSDFFYNLANFRERIGLKTNIEMLYLVNELFKQKNKTYPLYFGKSIPFHTFDKSKTDLEWAAYVKNKVYTLKNE</sequence>
<name>A0A2W1N296_9FLAO</name>
<dbReference type="AlphaFoldDB" id="A0A2W1N296"/>
<dbReference type="Proteomes" id="UP000249248">
    <property type="component" value="Unassembled WGS sequence"/>
</dbReference>
<dbReference type="Pfam" id="PF19576">
    <property type="entry name" value="Acyltransf_2"/>
    <property type="match status" value="1"/>
</dbReference>
<organism evidence="2 3">
    <name type="scientific">Putridiphycobacter roseus</name>
    <dbReference type="NCBI Taxonomy" id="2219161"/>
    <lineage>
        <taxon>Bacteria</taxon>
        <taxon>Pseudomonadati</taxon>
        <taxon>Bacteroidota</taxon>
        <taxon>Flavobacteriia</taxon>
        <taxon>Flavobacteriales</taxon>
        <taxon>Crocinitomicaceae</taxon>
        <taxon>Putridiphycobacter</taxon>
    </lineage>
</organism>
<dbReference type="SUPFAM" id="SSF69593">
    <property type="entry name" value="Glycerol-3-phosphate (1)-acyltransferase"/>
    <property type="match status" value="1"/>
</dbReference>
<evidence type="ECO:0000313" key="2">
    <source>
        <dbReference type="EMBL" id="PZE17944.1"/>
    </source>
</evidence>
<dbReference type="GO" id="GO:0016746">
    <property type="term" value="F:acyltransferase activity"/>
    <property type="evidence" value="ECO:0007669"/>
    <property type="project" value="UniProtKB-KW"/>
</dbReference>
<dbReference type="InterPro" id="IPR045746">
    <property type="entry name" value="ACT14924-like_Acyltransf_dom"/>
</dbReference>
<keyword evidence="2" id="KW-0012">Acyltransferase</keyword>
<comment type="caution">
    <text evidence="2">The sequence shown here is derived from an EMBL/GenBank/DDBJ whole genome shotgun (WGS) entry which is preliminary data.</text>
</comment>
<proteinExistence type="predicted"/>
<protein>
    <submittedName>
        <fullName evidence="2">Glycerol acyltransferase</fullName>
    </submittedName>
</protein>
<keyword evidence="3" id="KW-1185">Reference proteome</keyword>
<gene>
    <name evidence="2" type="ORF">DNU06_04815</name>
</gene>
<reference evidence="2 3" key="1">
    <citation type="submission" date="2018-06" db="EMBL/GenBank/DDBJ databases">
        <title>The draft genome sequence of Crocinitomix sp. SM1701.</title>
        <authorList>
            <person name="Zhang X."/>
        </authorList>
    </citation>
    <scope>NUCLEOTIDE SEQUENCE [LARGE SCALE GENOMIC DNA]</scope>
    <source>
        <strain evidence="2 3">SM1701</strain>
    </source>
</reference>